<proteinExistence type="predicted"/>
<evidence type="ECO:0000313" key="2">
    <source>
        <dbReference type="EMBL" id="OOF57694.1"/>
    </source>
</evidence>
<dbReference type="InterPro" id="IPR012312">
    <property type="entry name" value="Hemerythrin-like"/>
</dbReference>
<name>A0A1V3JM06_9PAST</name>
<dbReference type="CDD" id="cd12108">
    <property type="entry name" value="Hr-like"/>
    <property type="match status" value="1"/>
</dbReference>
<dbReference type="Pfam" id="PF01814">
    <property type="entry name" value="Hemerythrin"/>
    <property type="match status" value="1"/>
</dbReference>
<gene>
    <name evidence="2" type="ORF">BKL49_08265</name>
</gene>
<dbReference type="RefSeq" id="WP_077424428.1">
    <property type="nucleotide sequence ID" value="NZ_MLHQ01000022.1"/>
</dbReference>
<reference evidence="2 3" key="1">
    <citation type="submission" date="2016-10" db="EMBL/GenBank/DDBJ databases">
        <title>Rodentibacter gen. nov. and new species.</title>
        <authorList>
            <person name="Christensen H."/>
        </authorList>
    </citation>
    <scope>NUCLEOTIDE SEQUENCE [LARGE SCALE GENOMIC DNA]</scope>
    <source>
        <strain evidence="2 3">Ac151</strain>
    </source>
</reference>
<dbReference type="AlphaFoldDB" id="A0A1V3JM06"/>
<accession>A0A1V3JM06</accession>
<comment type="caution">
    <text evidence="2">The sequence shown here is derived from an EMBL/GenBank/DDBJ whole genome shotgun (WGS) entry which is preliminary data.</text>
</comment>
<evidence type="ECO:0000313" key="3">
    <source>
        <dbReference type="Proteomes" id="UP000188602"/>
    </source>
</evidence>
<dbReference type="STRING" id="1907939.BKL49_08265"/>
<sequence>MQILSPQQFATWNEPIEMLYACHSKVKRFCHQLRILPAYLEKNGVNQAVLNDVKIILQYFNQAAPLHHEDEEKDFFPALLAKVPHAKADVEDLAHQHTHLHESWRLLSEQLNALIAHQRNEVDDELIQRFVQAYDKHIAIEEPLFELGKQYLSESELHSIGEIMSKRRHS</sequence>
<dbReference type="Proteomes" id="UP000188602">
    <property type="component" value="Unassembled WGS sequence"/>
</dbReference>
<dbReference type="EMBL" id="MLHQ01000022">
    <property type="protein sequence ID" value="OOF57694.1"/>
    <property type="molecule type" value="Genomic_DNA"/>
</dbReference>
<organism evidence="2 3">
    <name type="scientific">Rodentibacter myodis</name>
    <dbReference type="NCBI Taxonomy" id="1907939"/>
    <lineage>
        <taxon>Bacteria</taxon>
        <taxon>Pseudomonadati</taxon>
        <taxon>Pseudomonadota</taxon>
        <taxon>Gammaproteobacteria</taxon>
        <taxon>Pasteurellales</taxon>
        <taxon>Pasteurellaceae</taxon>
        <taxon>Rodentibacter</taxon>
    </lineage>
</organism>
<dbReference type="Gene3D" id="1.20.120.520">
    <property type="entry name" value="nmb1532 protein domain like"/>
    <property type="match status" value="1"/>
</dbReference>
<feature type="domain" description="Hemerythrin-like" evidence="1">
    <location>
        <begin position="15"/>
        <end position="142"/>
    </location>
</feature>
<protein>
    <recommendedName>
        <fullName evidence="1">Hemerythrin-like domain-containing protein</fullName>
    </recommendedName>
</protein>
<keyword evidence="3" id="KW-1185">Reference proteome</keyword>
<dbReference type="OrthoDB" id="9780392at2"/>
<evidence type="ECO:0000259" key="1">
    <source>
        <dbReference type="Pfam" id="PF01814"/>
    </source>
</evidence>